<evidence type="ECO:0000256" key="4">
    <source>
        <dbReference type="ARBA" id="ARBA00023136"/>
    </source>
</evidence>
<feature type="domain" description="O-antigen ligase-related" evidence="6">
    <location>
        <begin position="182"/>
        <end position="332"/>
    </location>
</feature>
<organism evidence="7">
    <name type="scientific">marine metagenome</name>
    <dbReference type="NCBI Taxonomy" id="408172"/>
    <lineage>
        <taxon>unclassified sequences</taxon>
        <taxon>metagenomes</taxon>
        <taxon>ecological metagenomes</taxon>
    </lineage>
</organism>
<evidence type="ECO:0000256" key="3">
    <source>
        <dbReference type="ARBA" id="ARBA00022989"/>
    </source>
</evidence>
<dbReference type="GO" id="GO:0016020">
    <property type="term" value="C:membrane"/>
    <property type="evidence" value="ECO:0007669"/>
    <property type="project" value="UniProtKB-SubCell"/>
</dbReference>
<evidence type="ECO:0000259" key="6">
    <source>
        <dbReference type="Pfam" id="PF04932"/>
    </source>
</evidence>
<evidence type="ECO:0000256" key="5">
    <source>
        <dbReference type="SAM" id="Phobius"/>
    </source>
</evidence>
<dbReference type="AlphaFoldDB" id="A0A382AJT0"/>
<feature type="transmembrane region" description="Helical" evidence="5">
    <location>
        <begin position="152"/>
        <end position="170"/>
    </location>
</feature>
<proteinExistence type="predicted"/>
<feature type="transmembrane region" description="Helical" evidence="5">
    <location>
        <begin position="357"/>
        <end position="375"/>
    </location>
</feature>
<evidence type="ECO:0000256" key="2">
    <source>
        <dbReference type="ARBA" id="ARBA00022692"/>
    </source>
</evidence>
<sequence>MERNFPIIDNILIFTLFLFTASSMFSISISQVSAGVGGFFWLLRTHLTDTWKEQRWPLGIPFVLFVLACLIAVVNAYDVNYSYKSLKKLLEFLIFFWVLNCVRENNLRNSLSLTLIASATVASLFGVYQVWQASVWLPISRVEGTLSTYMTFAGLLMMVGILALARVIFGQPVQKLIWISIGIIFYCLLLTLTRQAWLGLTVGILFLIFFWRKKFFLFVPFIFMAIFLLSPDKVKKRVLETTTPCLTYQECQANKSANWELAMRTNLWQFGWKVFKDYPVTGCGFRCVDLIHNQYVDPYPNEQGSVRDLRGMHNNFIQIAIDTGILGLATWLGIWASFFRFLYRKASNLKRDSSERWIVFGSTATVIAFLTGGFFETNFYDSEVAMLLYFIMALPFSGNQKNLKAFHKKV</sequence>
<dbReference type="PANTHER" id="PTHR37422">
    <property type="entry name" value="TEICHURONIC ACID BIOSYNTHESIS PROTEIN TUAE"/>
    <property type="match status" value="1"/>
</dbReference>
<evidence type="ECO:0000313" key="7">
    <source>
        <dbReference type="EMBL" id="SVB01830.1"/>
    </source>
</evidence>
<dbReference type="EMBL" id="UINC01025720">
    <property type="protein sequence ID" value="SVB01830.1"/>
    <property type="molecule type" value="Genomic_DNA"/>
</dbReference>
<keyword evidence="3 5" id="KW-1133">Transmembrane helix</keyword>
<reference evidence="7" key="1">
    <citation type="submission" date="2018-05" db="EMBL/GenBank/DDBJ databases">
        <authorList>
            <person name="Lanie J.A."/>
            <person name="Ng W.-L."/>
            <person name="Kazmierczak K.M."/>
            <person name="Andrzejewski T.M."/>
            <person name="Davidsen T.M."/>
            <person name="Wayne K.J."/>
            <person name="Tettelin H."/>
            <person name="Glass J.I."/>
            <person name="Rusch D."/>
            <person name="Podicherti R."/>
            <person name="Tsui H.-C.T."/>
            <person name="Winkler M.E."/>
        </authorList>
    </citation>
    <scope>NUCLEOTIDE SEQUENCE</scope>
</reference>
<keyword evidence="2 5" id="KW-0812">Transmembrane</keyword>
<dbReference type="InterPro" id="IPR007016">
    <property type="entry name" value="O-antigen_ligase-rel_domated"/>
</dbReference>
<accession>A0A382AJT0</accession>
<name>A0A382AJT0_9ZZZZ</name>
<protein>
    <recommendedName>
        <fullName evidence="6">O-antigen ligase-related domain-containing protein</fullName>
    </recommendedName>
</protein>
<evidence type="ECO:0000256" key="1">
    <source>
        <dbReference type="ARBA" id="ARBA00004141"/>
    </source>
</evidence>
<dbReference type="Pfam" id="PF04932">
    <property type="entry name" value="Wzy_C"/>
    <property type="match status" value="1"/>
</dbReference>
<feature type="transmembrane region" description="Helical" evidence="5">
    <location>
        <begin position="316"/>
        <end position="336"/>
    </location>
</feature>
<feature type="transmembrane region" description="Helical" evidence="5">
    <location>
        <begin position="111"/>
        <end position="131"/>
    </location>
</feature>
<feature type="transmembrane region" description="Helical" evidence="5">
    <location>
        <begin position="215"/>
        <end position="231"/>
    </location>
</feature>
<gene>
    <name evidence="7" type="ORF">METZ01_LOCUS154684</name>
</gene>
<dbReference type="InterPro" id="IPR051533">
    <property type="entry name" value="WaaL-like"/>
</dbReference>
<feature type="transmembrane region" description="Helical" evidence="5">
    <location>
        <begin position="176"/>
        <end position="208"/>
    </location>
</feature>
<dbReference type="PANTHER" id="PTHR37422:SF13">
    <property type="entry name" value="LIPOPOLYSACCHARIDE BIOSYNTHESIS PROTEIN PA4999-RELATED"/>
    <property type="match status" value="1"/>
</dbReference>
<keyword evidence="4 5" id="KW-0472">Membrane</keyword>
<feature type="transmembrane region" description="Helical" evidence="5">
    <location>
        <begin position="58"/>
        <end position="77"/>
    </location>
</feature>
<comment type="subcellular location">
    <subcellularLocation>
        <location evidence="1">Membrane</location>
        <topology evidence="1">Multi-pass membrane protein</topology>
    </subcellularLocation>
</comment>